<name>A0A4Q9FU77_9FLAO</name>
<dbReference type="PROSITE" id="PS00198">
    <property type="entry name" value="4FE4S_FER_1"/>
    <property type="match status" value="1"/>
</dbReference>
<dbReference type="PROSITE" id="PS51379">
    <property type="entry name" value="4FE4S_FER_2"/>
    <property type="match status" value="1"/>
</dbReference>
<dbReference type="OrthoDB" id="9782337at2"/>
<comment type="caution">
    <text evidence="5">The sequence shown here is derived from an EMBL/GenBank/DDBJ whole genome shotgun (WGS) entry which is preliminary data.</text>
</comment>
<evidence type="ECO:0000313" key="5">
    <source>
        <dbReference type="EMBL" id="TBN17792.1"/>
    </source>
</evidence>
<keyword evidence="6" id="KW-1185">Reference proteome</keyword>
<protein>
    <submittedName>
        <fullName evidence="5">4Fe-4S dicluster domain-containing protein</fullName>
    </submittedName>
</protein>
<sequence>MLNKYISCILEFIPNAVYGTISADDQRLSSIVNLLNQEEYKEFNKYKTGSFFVFGIPIDDEALWFWNHVNEKRYLTANHILESTIVELSNQFPDSRIRSIDRISNNKIAQVELAELAGIGTRGWNNLLLHPEYGAYLQLATIVTLDKYSEKEYSTSLVENICIKCGNCIDACPVNAISETEFIAYRCSSVVASPEKVKSKAVAVTTNSYIECRACIDSCPIGLNIEKLNEWKR</sequence>
<dbReference type="EMBL" id="SIRS01000002">
    <property type="protein sequence ID" value="TBN17792.1"/>
    <property type="molecule type" value="Genomic_DNA"/>
</dbReference>
<dbReference type="InterPro" id="IPR017900">
    <property type="entry name" value="4Fe4S_Fe_S_CS"/>
</dbReference>
<dbReference type="PANTHER" id="PTHR42827:SF1">
    <property type="entry name" value="IRON-SULFUR CLUSTER-BINDING PROTEIN"/>
    <property type="match status" value="1"/>
</dbReference>
<keyword evidence="2" id="KW-0408">Iron</keyword>
<dbReference type="GO" id="GO:0046872">
    <property type="term" value="F:metal ion binding"/>
    <property type="evidence" value="ECO:0007669"/>
    <property type="project" value="UniProtKB-KW"/>
</dbReference>
<dbReference type="PANTHER" id="PTHR42827">
    <property type="entry name" value="IRON-SULFUR CLUSTER-BINDING PROTEIN-RELATED"/>
    <property type="match status" value="1"/>
</dbReference>
<organism evidence="5 6">
    <name type="scientific">Hyunsoonleella pacifica</name>
    <dbReference type="NCBI Taxonomy" id="1080224"/>
    <lineage>
        <taxon>Bacteria</taxon>
        <taxon>Pseudomonadati</taxon>
        <taxon>Bacteroidota</taxon>
        <taxon>Flavobacteriia</taxon>
        <taxon>Flavobacteriales</taxon>
        <taxon>Flavobacteriaceae</taxon>
    </lineage>
</organism>
<keyword evidence="1" id="KW-0479">Metal-binding</keyword>
<evidence type="ECO:0000256" key="1">
    <source>
        <dbReference type="ARBA" id="ARBA00022723"/>
    </source>
</evidence>
<evidence type="ECO:0000256" key="3">
    <source>
        <dbReference type="ARBA" id="ARBA00023014"/>
    </source>
</evidence>
<feature type="domain" description="4Fe-4S ferredoxin-type" evidence="4">
    <location>
        <begin position="153"/>
        <end position="182"/>
    </location>
</feature>
<dbReference type="Proteomes" id="UP000292372">
    <property type="component" value="Unassembled WGS sequence"/>
</dbReference>
<dbReference type="Pfam" id="PF13484">
    <property type="entry name" value="Fer4_16"/>
    <property type="match status" value="1"/>
</dbReference>
<dbReference type="SUPFAM" id="SSF54862">
    <property type="entry name" value="4Fe-4S ferredoxins"/>
    <property type="match status" value="1"/>
</dbReference>
<reference evidence="5 6" key="1">
    <citation type="journal article" date="2015" name="Int. J. Syst. Evol. Microbiol.">
        <title>Hyunsoonleella pacifica sp. nov., isolated from seawater of South Pacific Gyre.</title>
        <authorList>
            <person name="Gao X."/>
            <person name="Zhang Z."/>
            <person name="Dai X."/>
            <person name="Zhang X.H."/>
        </authorList>
    </citation>
    <scope>NUCLEOTIDE SEQUENCE [LARGE SCALE GENOMIC DNA]</scope>
    <source>
        <strain evidence="5 6">SW033</strain>
    </source>
</reference>
<dbReference type="InterPro" id="IPR017896">
    <property type="entry name" value="4Fe4S_Fe-S-bd"/>
</dbReference>
<dbReference type="AlphaFoldDB" id="A0A4Q9FU77"/>
<dbReference type="Gene3D" id="3.30.70.20">
    <property type="match status" value="1"/>
</dbReference>
<gene>
    <name evidence="5" type="ORF">EYD46_05630</name>
</gene>
<keyword evidence="3" id="KW-0411">Iron-sulfur</keyword>
<accession>A0A4Q9FU77</accession>
<evidence type="ECO:0000313" key="6">
    <source>
        <dbReference type="Proteomes" id="UP000292372"/>
    </source>
</evidence>
<evidence type="ECO:0000259" key="4">
    <source>
        <dbReference type="PROSITE" id="PS51379"/>
    </source>
</evidence>
<dbReference type="RefSeq" id="WP_130936082.1">
    <property type="nucleotide sequence ID" value="NZ_BMEE01000001.1"/>
</dbReference>
<proteinExistence type="predicted"/>
<dbReference type="GO" id="GO:0051536">
    <property type="term" value="F:iron-sulfur cluster binding"/>
    <property type="evidence" value="ECO:0007669"/>
    <property type="project" value="UniProtKB-KW"/>
</dbReference>
<evidence type="ECO:0000256" key="2">
    <source>
        <dbReference type="ARBA" id="ARBA00023004"/>
    </source>
</evidence>